<gene>
    <name evidence="6" type="ORF">AYI69_g6152</name>
</gene>
<dbReference type="InterPro" id="IPR001017">
    <property type="entry name" value="DH_E1"/>
</dbReference>
<dbReference type="AlphaFoldDB" id="A0A1R1Y123"/>
<dbReference type="GO" id="GO:0030976">
    <property type="term" value="F:thiamine pyrophosphate binding"/>
    <property type="evidence" value="ECO:0007669"/>
    <property type="project" value="InterPro"/>
</dbReference>
<organism evidence="6 7">
    <name type="scientific">Smittium culicis</name>
    <dbReference type="NCBI Taxonomy" id="133412"/>
    <lineage>
        <taxon>Eukaryota</taxon>
        <taxon>Fungi</taxon>
        <taxon>Fungi incertae sedis</taxon>
        <taxon>Zoopagomycota</taxon>
        <taxon>Kickxellomycotina</taxon>
        <taxon>Harpellomycetes</taxon>
        <taxon>Harpellales</taxon>
        <taxon>Legeriomycetaceae</taxon>
        <taxon>Smittium</taxon>
    </lineage>
</organism>
<dbReference type="Pfam" id="PF00676">
    <property type="entry name" value="E1_dh"/>
    <property type="match status" value="1"/>
</dbReference>
<dbReference type="SUPFAM" id="SSF52518">
    <property type="entry name" value="Thiamin diphosphate-binding fold (THDP-binding)"/>
    <property type="match status" value="2"/>
</dbReference>
<protein>
    <submittedName>
        <fullName evidence="6">Putative 2-oxoglutarate dehydrogenase E1 component DHKTD1, mitochondrial</fullName>
    </submittedName>
</protein>
<evidence type="ECO:0000256" key="3">
    <source>
        <dbReference type="ARBA" id="ARBA00023002"/>
    </source>
</evidence>
<reference evidence="7" key="1">
    <citation type="submission" date="2017-01" db="EMBL/GenBank/DDBJ databases">
        <authorList>
            <person name="Wang Y."/>
            <person name="White M."/>
            <person name="Kvist S."/>
            <person name="Moncalvo J.-M."/>
        </authorList>
    </citation>
    <scope>NUCLEOTIDE SEQUENCE [LARGE SCALE GENOMIC DNA]</scope>
    <source>
        <strain evidence="7">ID-206-W2</strain>
    </source>
</reference>
<comment type="cofactor">
    <cofactor evidence="1">
        <name>thiamine diphosphate</name>
        <dbReference type="ChEBI" id="CHEBI:58937"/>
    </cofactor>
</comment>
<evidence type="ECO:0000313" key="7">
    <source>
        <dbReference type="Proteomes" id="UP000187429"/>
    </source>
</evidence>
<dbReference type="NCBIfam" id="NF008907">
    <property type="entry name" value="PRK12270.1"/>
    <property type="match status" value="1"/>
</dbReference>
<dbReference type="OrthoDB" id="413077at2759"/>
<comment type="similarity">
    <text evidence="2">Belongs to the alpha-ketoglutarate dehydrogenase family.</text>
</comment>
<dbReference type="InterPro" id="IPR005475">
    <property type="entry name" value="Transketolase-like_Pyr-bd"/>
</dbReference>
<dbReference type="Proteomes" id="UP000187429">
    <property type="component" value="Unassembled WGS sequence"/>
</dbReference>
<dbReference type="InterPro" id="IPR029061">
    <property type="entry name" value="THDP-binding"/>
</dbReference>
<dbReference type="Gene3D" id="3.40.50.970">
    <property type="match status" value="1"/>
</dbReference>
<accession>A0A1R1Y123</accession>
<proteinExistence type="inferred from homology"/>
<evidence type="ECO:0000256" key="4">
    <source>
        <dbReference type="ARBA" id="ARBA00023052"/>
    </source>
</evidence>
<dbReference type="Gene3D" id="3.40.50.12470">
    <property type="match status" value="1"/>
</dbReference>
<dbReference type="Gene3D" id="1.10.287.1150">
    <property type="entry name" value="TPP helical domain"/>
    <property type="match status" value="1"/>
</dbReference>
<keyword evidence="7" id="KW-1185">Reference proteome</keyword>
<evidence type="ECO:0000313" key="6">
    <source>
        <dbReference type="EMBL" id="OMJ20598.1"/>
    </source>
</evidence>
<dbReference type="Pfam" id="PF16870">
    <property type="entry name" value="OxoGdeHyase_C"/>
    <property type="match status" value="1"/>
</dbReference>
<evidence type="ECO:0000256" key="1">
    <source>
        <dbReference type="ARBA" id="ARBA00001964"/>
    </source>
</evidence>
<comment type="caution">
    <text evidence="6">The sequence shown here is derived from an EMBL/GenBank/DDBJ whole genome shotgun (WGS) entry which is preliminary data.</text>
</comment>
<dbReference type="InterPro" id="IPR042179">
    <property type="entry name" value="KGD_C_sf"/>
</dbReference>
<dbReference type="PANTHER" id="PTHR23152">
    <property type="entry name" value="2-OXOGLUTARATE DEHYDROGENASE"/>
    <property type="match status" value="1"/>
</dbReference>
<name>A0A1R1Y123_9FUNG</name>
<dbReference type="SMART" id="SM00861">
    <property type="entry name" value="Transket_pyr"/>
    <property type="match status" value="1"/>
</dbReference>
<dbReference type="PIRSF" id="PIRSF000157">
    <property type="entry name" value="Oxoglu_dh_E1"/>
    <property type="match status" value="1"/>
</dbReference>
<keyword evidence="4" id="KW-0786">Thiamine pyrophosphate</keyword>
<dbReference type="GO" id="GO:0006091">
    <property type="term" value="P:generation of precursor metabolites and energy"/>
    <property type="evidence" value="ECO:0007669"/>
    <property type="project" value="UniProtKB-ARBA"/>
</dbReference>
<dbReference type="PANTHER" id="PTHR23152:SF4">
    <property type="entry name" value="2-OXOADIPATE DEHYDROGENASE COMPLEX COMPONENT E1"/>
    <property type="match status" value="1"/>
</dbReference>
<feature type="domain" description="Transketolase-like pyrimidine-binding" evidence="5">
    <location>
        <begin position="612"/>
        <end position="818"/>
    </location>
</feature>
<keyword evidence="3" id="KW-0560">Oxidoreductase</keyword>
<dbReference type="NCBIfam" id="TIGR00239">
    <property type="entry name" value="2oxo_dh_E1"/>
    <property type="match status" value="1"/>
</dbReference>
<sequence>MLSNIFCKNKSLKLNLANSKQIASKFSQSQRGIFSIANQNKLAKRSIQCSKLTCVRNYHGEHIFGHRIPSEVKRPYNTEEELLNRQKNARLVRLVDAFKEFGHRAANLDPLEIQKKDEIVDIEPERYGFNDPNEVFDLLGILHINESETSTKPKESATFREILNHLKKVYSSNIGFEYMHIPDNNTRKWFSNHVETEAYRTPIPSTQKDRFFELLSKSEVFDHFMTKKYGQVKRYGLEGAESMMVALDQLFELCNKSGATDIIMCMPHRGRLNLLTSLLELPPRLLFRKLSGKSEFPPSVDVSGDVISHLTSEPVLDYNHGNQTKLTLIPNPSHLEAANPVALGKTRAKQIDLLNKIGESECVLGDKVVSVQLHGDASFTGQGVVMESLGLSNLSHYSCGGTIHIIVNNQIGYTTPVDYSRSTIYTSDIGKMINAPIIHVNGDHPESVAKAIEVAFKYREVFRKDVILDLISFRRWGHNELDEPSFTQPLMYEVIRARKSVPKLYEEYLISSGQKTAEQVEASRKSWFDNLEAERLASSTYEPELDAFKGKWSKYNIPKGNEVEPVTGVSRKELVEVGIQSVSTSDQITVHPRLEKFHIQPRIKKLESDKPLDWATAEALAFGSLLNQGHSIRISGQDVGRGTFSQRHAMFVCQKTEEVEVPLNSLPNKNAGKLEVANSSLSEFAVLGFEVGTSWESPNSLVIWEAQFGDFNTTAQVIIDTYLVSGETKWARQSGLVMLLPHGYDGAGPEHSSCKIERFLQLSDDPFFIYSPDTVFNPNISVVNPTTPAQYFHLLRRQVLRDYRRPLIIAGPKTLLRLSAATSTLSEMDEGTQFKPVLDDPSVSDSPDSVKRVVFLSGKIYYELLAEKAKNENGSQVALVRLEELCPFPKAGVLDILEKYKSATEYIWCQEETMNAGAFTHMFPRMMQLLQPLQNTIKYIGRGQLAAPVTGISSVYKTEQANIIKSVFANIN</sequence>
<dbReference type="CDD" id="cd02016">
    <property type="entry name" value="TPP_E1_OGDC_like"/>
    <property type="match status" value="1"/>
</dbReference>
<evidence type="ECO:0000259" key="5">
    <source>
        <dbReference type="SMART" id="SM00861"/>
    </source>
</evidence>
<dbReference type="Gene3D" id="3.40.50.11610">
    <property type="entry name" value="Multifunctional 2-oxoglutarate metabolism enzyme, C-terminal domain"/>
    <property type="match status" value="1"/>
</dbReference>
<evidence type="ECO:0000256" key="2">
    <source>
        <dbReference type="ARBA" id="ARBA00006936"/>
    </source>
</evidence>
<dbReference type="GO" id="GO:0016624">
    <property type="term" value="F:oxidoreductase activity, acting on the aldehyde or oxo group of donors, disulfide as acceptor"/>
    <property type="evidence" value="ECO:0007669"/>
    <property type="project" value="InterPro"/>
</dbReference>
<dbReference type="EMBL" id="LSSM01002714">
    <property type="protein sequence ID" value="OMJ20598.1"/>
    <property type="molecule type" value="Genomic_DNA"/>
</dbReference>
<dbReference type="InterPro" id="IPR031717">
    <property type="entry name" value="ODO-1/KGD_C"/>
</dbReference>
<dbReference type="Pfam" id="PF02779">
    <property type="entry name" value="Transket_pyr"/>
    <property type="match status" value="1"/>
</dbReference>
<dbReference type="NCBIfam" id="NF006914">
    <property type="entry name" value="PRK09404.1"/>
    <property type="match status" value="1"/>
</dbReference>
<dbReference type="InterPro" id="IPR011603">
    <property type="entry name" value="2oxoglutarate_DH_E1"/>
</dbReference>